<evidence type="ECO:0000313" key="10">
    <source>
        <dbReference type="Proteomes" id="UP000290013"/>
    </source>
</evidence>
<dbReference type="InterPro" id="IPR002035">
    <property type="entry name" value="VWF_A"/>
</dbReference>
<keyword evidence="3 5" id="KW-1133">Transmembrane helix</keyword>
<dbReference type="EMBL" id="FNHD01000005">
    <property type="protein sequence ID" value="SDL74019.1"/>
    <property type="molecule type" value="Genomic_DNA"/>
</dbReference>
<dbReference type="AlphaFoldDB" id="A0A1G9MII1"/>
<name>A0A1G9MII1_9FLAO</name>
<evidence type="ECO:0000256" key="2">
    <source>
        <dbReference type="ARBA" id="ARBA00022692"/>
    </source>
</evidence>
<organism evidence="8 10">
    <name type="scientific">Chryseobacterium taihuense</name>
    <dbReference type="NCBI Taxonomy" id="1141221"/>
    <lineage>
        <taxon>Bacteria</taxon>
        <taxon>Pseudomonadati</taxon>
        <taxon>Bacteroidota</taxon>
        <taxon>Flavobacteriia</taxon>
        <taxon>Flavobacteriales</taxon>
        <taxon>Weeksellaceae</taxon>
        <taxon>Chryseobacterium group</taxon>
        <taxon>Chryseobacterium</taxon>
    </lineage>
</organism>
<keyword evidence="4 5" id="KW-0472">Membrane</keyword>
<dbReference type="EMBL" id="LR215974">
    <property type="protein sequence ID" value="VFB03061.1"/>
    <property type="molecule type" value="Genomic_DNA"/>
</dbReference>
<reference evidence="7 9" key="1">
    <citation type="submission" date="2016-10" db="EMBL/GenBank/DDBJ databases">
        <authorList>
            <person name="Varghese N."/>
            <person name="Submissions S."/>
        </authorList>
    </citation>
    <scope>NUCLEOTIDE SEQUENCE [LARGE SCALE GENOMIC DNA]</scope>
    <source>
        <strain evidence="7 9">CGMCC 1.10941</strain>
    </source>
</reference>
<feature type="transmembrane region" description="Helical" evidence="5">
    <location>
        <begin position="12"/>
        <end position="28"/>
    </location>
</feature>
<dbReference type="RefSeq" id="WP_089742946.1">
    <property type="nucleotide sequence ID" value="NZ_FNHD01000005.1"/>
</dbReference>
<gene>
    <name evidence="8" type="ORF">NCTC12078_01049</name>
    <name evidence="7" type="ORF">SAMN05216273_105160</name>
</gene>
<evidence type="ECO:0000313" key="7">
    <source>
        <dbReference type="EMBL" id="SDL74019.1"/>
    </source>
</evidence>
<dbReference type="Proteomes" id="UP000290013">
    <property type="component" value="Chromosome"/>
</dbReference>
<dbReference type="PANTHER" id="PTHR22550:SF5">
    <property type="entry name" value="LEUCINE ZIPPER PROTEIN 4"/>
    <property type="match status" value="1"/>
</dbReference>
<dbReference type="InterPro" id="IPR050768">
    <property type="entry name" value="UPF0353/GerABKA_families"/>
</dbReference>
<proteinExistence type="predicted"/>
<keyword evidence="2 5" id="KW-0812">Transmembrane</keyword>
<dbReference type="KEGG" id="ctai:NCTC12078_01049"/>
<evidence type="ECO:0000313" key="8">
    <source>
        <dbReference type="EMBL" id="VFB03061.1"/>
    </source>
</evidence>
<dbReference type="PROSITE" id="PS50234">
    <property type="entry name" value="VWFA"/>
    <property type="match status" value="1"/>
</dbReference>
<keyword evidence="1" id="KW-1003">Cell membrane</keyword>
<evidence type="ECO:0000259" key="6">
    <source>
        <dbReference type="PROSITE" id="PS50234"/>
    </source>
</evidence>
<feature type="transmembrane region" description="Helical" evidence="5">
    <location>
        <begin position="49"/>
        <end position="73"/>
    </location>
</feature>
<dbReference type="InterPro" id="IPR036465">
    <property type="entry name" value="vWFA_dom_sf"/>
</dbReference>
<evidence type="ECO:0000313" key="9">
    <source>
        <dbReference type="Proteomes" id="UP000199242"/>
    </source>
</evidence>
<dbReference type="Pfam" id="PF00092">
    <property type="entry name" value="VWA"/>
    <property type="match status" value="1"/>
</dbReference>
<evidence type="ECO:0000256" key="5">
    <source>
        <dbReference type="SAM" id="Phobius"/>
    </source>
</evidence>
<dbReference type="OrthoDB" id="6206554at2"/>
<evidence type="ECO:0000256" key="3">
    <source>
        <dbReference type="ARBA" id="ARBA00022989"/>
    </source>
</evidence>
<evidence type="ECO:0000256" key="4">
    <source>
        <dbReference type="ARBA" id="ARBA00023136"/>
    </source>
</evidence>
<accession>A0A4U8W9T9</accession>
<reference evidence="8 10" key="2">
    <citation type="submission" date="2019-02" db="EMBL/GenBank/DDBJ databases">
        <authorList>
            <consortium name="Pathogen Informatics"/>
        </authorList>
    </citation>
    <scope>NUCLEOTIDE SEQUENCE [LARGE SCALE GENOMIC DNA]</scope>
    <source>
        <strain evidence="8 10">3012STDY6944375</strain>
    </source>
</reference>
<accession>A0A1G9MII1</accession>
<feature type="transmembrane region" description="Helical" evidence="5">
    <location>
        <begin position="308"/>
        <end position="327"/>
    </location>
</feature>
<dbReference type="Proteomes" id="UP000199242">
    <property type="component" value="Unassembled WGS sequence"/>
</dbReference>
<keyword evidence="9" id="KW-1185">Reference proteome</keyword>
<dbReference type="STRING" id="1141221.SAMN05216273_105160"/>
<dbReference type="SUPFAM" id="SSF53300">
    <property type="entry name" value="vWA-like"/>
    <property type="match status" value="1"/>
</dbReference>
<sequence>MFNVDLELYSPWFLLLFVVFIPLLFRDLSQKEKKGIKVPTTKNMEPNNAVQPVIFLLKISKYIILSALIIAMARPRTFSVSQDRDETKGIDIMLAVDVSLSMFSKDFDPDRYSVLKKIAVDFIKSRPNDRFGLVNYKLEAFLKVPLTFDHDAVINEIQNLNQREMVDGTSVGDGLAVAVNHLVKSKAKSKIVILMTDGVNNQISGLFPPQLAAVLAKENDIKVYCIGIGSNGYALMPVDVDEFGFFYQEMPVSIDEDTLKEIASTTGGKYYRADSENKLQEIYSDINTLEKTDIKVTKNYNYEEYFKVFLWIALGMLVFDAVLRWVLYKFIS</sequence>
<evidence type="ECO:0000256" key="1">
    <source>
        <dbReference type="ARBA" id="ARBA00022475"/>
    </source>
</evidence>
<protein>
    <submittedName>
        <fullName evidence="7">Ca-activated chloride channel family protein</fullName>
    </submittedName>
    <submittedName>
        <fullName evidence="8">Uncharacterized protein with a von Willebrand factor type A (VWA) domain</fullName>
    </submittedName>
</protein>
<feature type="domain" description="VWFA" evidence="6">
    <location>
        <begin position="91"/>
        <end position="286"/>
    </location>
</feature>
<dbReference type="Gene3D" id="3.40.50.410">
    <property type="entry name" value="von Willebrand factor, type A domain"/>
    <property type="match status" value="1"/>
</dbReference>
<dbReference type="PANTHER" id="PTHR22550">
    <property type="entry name" value="SPORE GERMINATION PROTEIN"/>
    <property type="match status" value="1"/>
</dbReference>
<dbReference type="SMART" id="SM00327">
    <property type="entry name" value="VWA"/>
    <property type="match status" value="1"/>
</dbReference>